<comment type="caution">
    <text evidence="1">The sequence shown here is derived from an EMBL/GenBank/DDBJ whole genome shotgun (WGS) entry which is preliminary data.</text>
</comment>
<reference evidence="1 2" key="1">
    <citation type="submission" date="2016-11" db="EMBL/GenBank/DDBJ databases">
        <title>Paenibacillus species isolates.</title>
        <authorList>
            <person name="Beno S.M."/>
        </authorList>
    </citation>
    <scope>NUCLEOTIDE SEQUENCE [LARGE SCALE GENOMIC DNA]</scope>
    <source>
        <strain evidence="1 2">FSL R5-0378</strain>
    </source>
</reference>
<dbReference type="EMBL" id="MRTP01000001">
    <property type="protein sequence ID" value="OMF58375.1"/>
    <property type="molecule type" value="Genomic_DNA"/>
</dbReference>
<organism evidence="1 2">
    <name type="scientific">Paenibacillus rhizosphaerae</name>
    <dbReference type="NCBI Taxonomy" id="297318"/>
    <lineage>
        <taxon>Bacteria</taxon>
        <taxon>Bacillati</taxon>
        <taxon>Bacillota</taxon>
        <taxon>Bacilli</taxon>
        <taxon>Bacillales</taxon>
        <taxon>Paenibacillaceae</taxon>
        <taxon>Paenibacillus</taxon>
    </lineage>
</organism>
<dbReference type="Proteomes" id="UP000187172">
    <property type="component" value="Unassembled WGS sequence"/>
</dbReference>
<gene>
    <name evidence="1" type="ORF">BK138_07580</name>
</gene>
<dbReference type="AlphaFoldDB" id="A0A1R1F2S0"/>
<accession>A0A1R1F2S0</accession>
<name>A0A1R1F2S0_9BACL</name>
<evidence type="ECO:0000313" key="1">
    <source>
        <dbReference type="EMBL" id="OMF58375.1"/>
    </source>
</evidence>
<dbReference type="STRING" id="297318.BK138_07580"/>
<keyword evidence="2" id="KW-1185">Reference proteome</keyword>
<evidence type="ECO:0000313" key="2">
    <source>
        <dbReference type="Proteomes" id="UP000187172"/>
    </source>
</evidence>
<proteinExistence type="predicted"/>
<protein>
    <submittedName>
        <fullName evidence="1">Uncharacterized protein</fullName>
    </submittedName>
</protein>
<sequence>MIKILMMVAWMKIYHIEHRTHPFLLMLVLSPNREHLRIKDTTLPGSFGNKLKTDLVCRKFYHRVKRAVNLYFQESAKKCYDVLMNIQIRERE</sequence>